<sequence>MLLDSLSVTLLDTAIVSCLNGANHRAAIRQRKNHPDSTRLISKLRLFPPTELPRYSASEMEQLEAKLQPPMAPNKSNIYSGRSPSSDYGPSPNPLPVLNRSTTSNHPIITANQLEAARAEAVPSVHTALLTPSHPMVPTSSARLRWCP</sequence>
<evidence type="ECO:0000313" key="3">
    <source>
        <dbReference type="Proteomes" id="UP000249402"/>
    </source>
</evidence>
<keyword evidence="3" id="KW-1185">Reference proteome</keyword>
<protein>
    <submittedName>
        <fullName evidence="2">Uncharacterized protein</fullName>
    </submittedName>
</protein>
<proteinExistence type="predicted"/>
<dbReference type="Proteomes" id="UP000249402">
    <property type="component" value="Unassembled WGS sequence"/>
</dbReference>
<evidence type="ECO:0000313" key="2">
    <source>
        <dbReference type="EMBL" id="RAL00556.1"/>
    </source>
</evidence>
<feature type="compositionally biased region" description="Polar residues" evidence="1">
    <location>
        <begin position="74"/>
        <end position="88"/>
    </location>
</feature>
<reference evidence="2 3" key="1">
    <citation type="submission" date="2018-02" db="EMBL/GenBank/DDBJ databases">
        <title>The genomes of Aspergillus section Nigri reveals drivers in fungal speciation.</title>
        <authorList>
            <consortium name="DOE Joint Genome Institute"/>
            <person name="Vesth T.C."/>
            <person name="Nybo J."/>
            <person name="Theobald S."/>
            <person name="Brandl J."/>
            <person name="Frisvad J.C."/>
            <person name="Nielsen K.F."/>
            <person name="Lyhne E.K."/>
            <person name="Kogle M.E."/>
            <person name="Kuo A."/>
            <person name="Riley R."/>
            <person name="Clum A."/>
            <person name="Nolan M."/>
            <person name="Lipzen A."/>
            <person name="Salamov A."/>
            <person name="Henrissat B."/>
            <person name="Wiebenga A."/>
            <person name="De vries R.P."/>
            <person name="Grigoriev I.V."/>
            <person name="Mortensen U.H."/>
            <person name="Andersen M.R."/>
            <person name="Baker S.E."/>
        </authorList>
    </citation>
    <scope>NUCLEOTIDE SEQUENCE [LARGE SCALE GENOMIC DNA]</scope>
    <source>
        <strain evidence="2 3">CBS 121593</strain>
    </source>
</reference>
<dbReference type="RefSeq" id="XP_025574883.1">
    <property type="nucleotide sequence ID" value="XM_025713340.1"/>
</dbReference>
<dbReference type="AlphaFoldDB" id="A0A395GYD0"/>
<dbReference type="GeneID" id="37218205"/>
<gene>
    <name evidence="2" type="ORF">BO80DRAFT_101694</name>
</gene>
<feature type="region of interest" description="Disordered" evidence="1">
    <location>
        <begin position="67"/>
        <end position="103"/>
    </location>
</feature>
<evidence type="ECO:0000256" key="1">
    <source>
        <dbReference type="SAM" id="MobiDB-lite"/>
    </source>
</evidence>
<name>A0A395GYD0_9EURO</name>
<dbReference type="VEuPathDB" id="FungiDB:BO80DRAFT_101694"/>
<accession>A0A395GYD0</accession>
<organism evidence="2 3">
    <name type="scientific">Aspergillus ibericus CBS 121593</name>
    <dbReference type="NCBI Taxonomy" id="1448316"/>
    <lineage>
        <taxon>Eukaryota</taxon>
        <taxon>Fungi</taxon>
        <taxon>Dikarya</taxon>
        <taxon>Ascomycota</taxon>
        <taxon>Pezizomycotina</taxon>
        <taxon>Eurotiomycetes</taxon>
        <taxon>Eurotiomycetidae</taxon>
        <taxon>Eurotiales</taxon>
        <taxon>Aspergillaceae</taxon>
        <taxon>Aspergillus</taxon>
        <taxon>Aspergillus subgen. Circumdati</taxon>
    </lineage>
</organism>
<dbReference type="EMBL" id="KZ824440">
    <property type="protein sequence ID" value="RAL00556.1"/>
    <property type="molecule type" value="Genomic_DNA"/>
</dbReference>